<reference evidence="2 3" key="1">
    <citation type="submission" date="2014-09" db="EMBL/GenBank/DDBJ databases">
        <authorList>
            <person name="Hornung B.V."/>
        </authorList>
    </citation>
    <scope>NUCLEOTIDE SEQUENCE [LARGE SCALE GENOMIC DNA]</scope>
    <source>
        <strain evidence="2 3">FRIFI</strain>
    </source>
</reference>
<keyword evidence="1" id="KW-0472">Membrane</keyword>
<accession>A0A2P2BQ62</accession>
<evidence type="ECO:0000313" key="3">
    <source>
        <dbReference type="Proteomes" id="UP000245695"/>
    </source>
</evidence>
<keyword evidence="3" id="KW-1185">Reference proteome</keyword>
<name>A0A2P2BQ62_9FIRM</name>
<feature type="transmembrane region" description="Helical" evidence="1">
    <location>
        <begin position="12"/>
        <end position="30"/>
    </location>
</feature>
<dbReference type="KEGG" id="rhom:FRIFI_0935"/>
<feature type="transmembrane region" description="Helical" evidence="1">
    <location>
        <begin position="50"/>
        <end position="71"/>
    </location>
</feature>
<dbReference type="AlphaFoldDB" id="A0A2P2BQ62"/>
<protein>
    <submittedName>
        <fullName evidence="2">Uncharacterized protein</fullName>
    </submittedName>
</protein>
<keyword evidence="1" id="KW-1133">Transmembrane helix</keyword>
<keyword evidence="1" id="KW-0812">Transmembrane</keyword>
<gene>
    <name evidence="2" type="ORF">FRIFI_0935</name>
</gene>
<proteinExistence type="predicted"/>
<sequence>MSKYKDWKMVDWIIAGILALSSVSVPNWIIDHNLYVVPIMATVYDYPYNIPIMVAGVFLIYCFLLVIYWIINKNINMVIHYCLIAIIYITIPMLYVIAYNSGV</sequence>
<dbReference type="Proteomes" id="UP000245695">
    <property type="component" value="Chromosome 1"/>
</dbReference>
<dbReference type="RefSeq" id="WP_166505134.1">
    <property type="nucleotide sequence ID" value="NZ_JAKNTL010000007.1"/>
</dbReference>
<feature type="transmembrane region" description="Helical" evidence="1">
    <location>
        <begin position="78"/>
        <end position="98"/>
    </location>
</feature>
<evidence type="ECO:0000256" key="1">
    <source>
        <dbReference type="SAM" id="Phobius"/>
    </source>
</evidence>
<dbReference type="EMBL" id="LN650648">
    <property type="protein sequence ID" value="CEI72475.1"/>
    <property type="molecule type" value="Genomic_DNA"/>
</dbReference>
<organism evidence="2 3">
    <name type="scientific">Romboutsia hominis</name>
    <dbReference type="NCBI Taxonomy" id="1507512"/>
    <lineage>
        <taxon>Bacteria</taxon>
        <taxon>Bacillati</taxon>
        <taxon>Bacillota</taxon>
        <taxon>Clostridia</taxon>
        <taxon>Peptostreptococcales</taxon>
        <taxon>Peptostreptococcaceae</taxon>
        <taxon>Romboutsia</taxon>
    </lineage>
</organism>
<evidence type="ECO:0000313" key="2">
    <source>
        <dbReference type="EMBL" id="CEI72475.1"/>
    </source>
</evidence>